<evidence type="ECO:0000259" key="3">
    <source>
        <dbReference type="Pfam" id="PF20674"/>
    </source>
</evidence>
<feature type="domain" description="SpaA-like prealbumin fold" evidence="3">
    <location>
        <begin position="237"/>
        <end position="356"/>
    </location>
</feature>
<dbReference type="Pfam" id="PF18651">
    <property type="entry name" value="CshA_NR2"/>
    <property type="match status" value="1"/>
</dbReference>
<dbReference type="RefSeq" id="WP_062902430.1">
    <property type="nucleotide sequence ID" value="NZ_CP013342.1"/>
</dbReference>
<protein>
    <submittedName>
        <fullName evidence="4">Uncharacterized protein</fullName>
    </submittedName>
</protein>
<proteinExistence type="predicted"/>
<dbReference type="AlphaFoldDB" id="A0A142W385"/>
<reference evidence="4 5" key="2">
    <citation type="journal article" date="2016" name="Genome Announc.">
        <title>Complete Genome Sequence of Sphingopyxis terrae Strain 203-1 (NBRC 111660), a Polyethylene Glycol Degrader.</title>
        <authorList>
            <person name="Ohtsubo Y."/>
            <person name="Nonoyama S."/>
            <person name="Nagata Y."/>
            <person name="Numata M."/>
            <person name="Tsuchikane K."/>
            <person name="Hosoyama A."/>
            <person name="Yamazoe A."/>
            <person name="Tsuda M."/>
            <person name="Fujita N."/>
            <person name="Kawai F."/>
        </authorList>
    </citation>
    <scope>NUCLEOTIDE SEQUENCE [LARGE SCALE GENOMIC DNA]</scope>
    <source>
        <strain evidence="4 5">203-1</strain>
    </source>
</reference>
<feature type="domain" description="Surface adhesin CshA non-repetitive" evidence="2">
    <location>
        <begin position="47"/>
        <end position="232"/>
    </location>
</feature>
<gene>
    <name evidence="4" type="ORF">AOA14_15410</name>
</gene>
<dbReference type="InterPro" id="IPR047589">
    <property type="entry name" value="DUF11_rpt"/>
</dbReference>
<organism evidence="4 5">
    <name type="scientific">Sphingopyxis terrae subsp. terrae NBRC 15098</name>
    <dbReference type="NCBI Taxonomy" id="1219058"/>
    <lineage>
        <taxon>Bacteria</taxon>
        <taxon>Pseudomonadati</taxon>
        <taxon>Pseudomonadota</taxon>
        <taxon>Alphaproteobacteria</taxon>
        <taxon>Sphingomonadales</taxon>
        <taxon>Sphingomonadaceae</taxon>
        <taxon>Sphingopyxis</taxon>
    </lineage>
</organism>
<feature type="chain" id="PRO_5007502625" evidence="1">
    <location>
        <begin position="29"/>
        <end position="619"/>
    </location>
</feature>
<accession>A0A142W385</accession>
<keyword evidence="1" id="KW-0732">Signal</keyword>
<evidence type="ECO:0000259" key="2">
    <source>
        <dbReference type="Pfam" id="PF18651"/>
    </source>
</evidence>
<dbReference type="EMBL" id="CP013342">
    <property type="protein sequence ID" value="AMU95995.1"/>
    <property type="molecule type" value="Genomic_DNA"/>
</dbReference>
<evidence type="ECO:0000313" key="4">
    <source>
        <dbReference type="EMBL" id="AMU95995.1"/>
    </source>
</evidence>
<dbReference type="InterPro" id="IPR048834">
    <property type="entry name" value="SpaA_pre-album"/>
</dbReference>
<dbReference type="STRING" id="1219058.AOA14_15410"/>
<evidence type="ECO:0000256" key="1">
    <source>
        <dbReference type="SAM" id="SignalP"/>
    </source>
</evidence>
<dbReference type="Proteomes" id="UP000076234">
    <property type="component" value="Chromosome"/>
</dbReference>
<feature type="signal peptide" evidence="1">
    <location>
        <begin position="1"/>
        <end position="28"/>
    </location>
</feature>
<sequence length="619" mass="61780">MTGGSLKKLFAALAALFAALCAASPAMAANCYYATAQGSTGPADWQTYCWLDFTGYSETTARSASGQNFSFTLSDGTVMSFNLKVSGAAMTAATSPSWSGSAVGNTAFLGIAGRPIMYQTAAGTTTIAISSIALTPPAAGTISAYMFVAADGESSNEGESLQFQTNGGNWQELDRAGPISGSTFPTTSGTGTNSFTGTGAAGTVGAYIMGSTSPTSVTTTLVGGGLQGAMFAVRFASIRLNTQISGARANPADQFTFSVNTTGTGSTLATGTSSGTGLGPFTSAALSSSAAIPLTLNQTMAAGSVNSLSHYRSVLTCTNTATGSSTPLPTNVVTTAYNFGSLQFGDAVQCTFTETPYPHLTLTKALAASGRQFSGDQFTLTIAQGATVVGTTTTTGSGATVSNGSTPQVQLSAGTAYSLSEAAAGTTTLGQYTATMSCTNAATSSTVLPTAAGGSVTPQMGDVIACVITNTKRGSNATLAIAKSSTLVSDPVSGTANPKAIPGAIVRYSLTVQNSGPTATDSNSVLIVDSLPAQISVGTAASPVFTQGSPTSALTFSAASDIRYSNAATAPASFAACTYSPVAAYDPAVRYVCLRPQGSMAGSTGTPTSFTLSIEGRIN</sequence>
<dbReference type="InterPro" id="IPR040683">
    <property type="entry name" value="CshA_NR2"/>
</dbReference>
<dbReference type="Pfam" id="PF20674">
    <property type="entry name" value="SpaA_3"/>
    <property type="match status" value="2"/>
</dbReference>
<evidence type="ECO:0000313" key="5">
    <source>
        <dbReference type="Proteomes" id="UP000076234"/>
    </source>
</evidence>
<dbReference type="NCBIfam" id="TIGR01451">
    <property type="entry name" value="B_ant_repeat"/>
    <property type="match status" value="1"/>
</dbReference>
<name>A0A142W385_9SPHN</name>
<dbReference type="KEGG" id="ster:AOA14_15410"/>
<reference evidence="5" key="1">
    <citation type="submission" date="2015-11" db="EMBL/GenBank/DDBJ databases">
        <title>Complete genome sequence of a polyethylene glycol-degrading strain Sphingopyxis terrae strain 203-1 (NBRC 15098).</title>
        <authorList>
            <person name="Yoshiyuki O."/>
            <person name="Shouta N."/>
            <person name="Nagata Y."/>
            <person name="Numata M."/>
            <person name="Tsuchikane K."/>
            <person name="Hosoyama A."/>
            <person name="Yamazoe A."/>
            <person name="Tsuda M."/>
            <person name="Fujita N."/>
            <person name="Kawai F."/>
        </authorList>
    </citation>
    <scope>NUCLEOTIDE SEQUENCE [LARGE SCALE GENOMIC DNA]</scope>
    <source>
        <strain evidence="5">203-1</strain>
    </source>
</reference>
<feature type="domain" description="SpaA-like prealbumin fold" evidence="3">
    <location>
        <begin position="359"/>
        <end position="472"/>
    </location>
</feature>